<dbReference type="AlphaFoldDB" id="A0AA87ZBT8"/>
<gene>
    <name evidence="2" type="ORF">TIFTF001_049073</name>
</gene>
<feature type="region of interest" description="Disordered" evidence="1">
    <location>
        <begin position="22"/>
        <end position="42"/>
    </location>
</feature>
<comment type="caution">
    <text evidence="2">The sequence shown here is derived from an EMBL/GenBank/DDBJ whole genome shotgun (WGS) entry which is preliminary data.</text>
</comment>
<evidence type="ECO:0000313" key="3">
    <source>
        <dbReference type="Proteomes" id="UP001187192"/>
    </source>
</evidence>
<evidence type="ECO:0000313" key="2">
    <source>
        <dbReference type="EMBL" id="GMN23323.1"/>
    </source>
</evidence>
<evidence type="ECO:0000256" key="1">
    <source>
        <dbReference type="SAM" id="MobiDB-lite"/>
    </source>
</evidence>
<keyword evidence="3" id="KW-1185">Reference proteome</keyword>
<reference evidence="2" key="1">
    <citation type="submission" date="2023-07" db="EMBL/GenBank/DDBJ databases">
        <title>draft genome sequence of fig (Ficus carica).</title>
        <authorList>
            <person name="Takahashi T."/>
            <person name="Nishimura K."/>
        </authorList>
    </citation>
    <scope>NUCLEOTIDE SEQUENCE</scope>
</reference>
<feature type="compositionally biased region" description="Basic residues" evidence="1">
    <location>
        <begin position="58"/>
        <end position="67"/>
    </location>
</feature>
<proteinExistence type="predicted"/>
<name>A0AA87ZBT8_FICCA</name>
<feature type="region of interest" description="Disordered" evidence="1">
    <location>
        <begin position="54"/>
        <end position="76"/>
    </location>
</feature>
<accession>A0AA87ZBT8</accession>
<feature type="region of interest" description="Disordered" evidence="1">
    <location>
        <begin position="180"/>
        <end position="202"/>
    </location>
</feature>
<dbReference type="Proteomes" id="UP001187192">
    <property type="component" value="Unassembled WGS sequence"/>
</dbReference>
<protein>
    <submittedName>
        <fullName evidence="2">Uncharacterized protein</fullName>
    </submittedName>
</protein>
<dbReference type="EMBL" id="BTGU01006785">
    <property type="protein sequence ID" value="GMN23323.1"/>
    <property type="molecule type" value="Genomic_DNA"/>
</dbReference>
<feature type="compositionally biased region" description="Basic and acidic residues" evidence="1">
    <location>
        <begin position="193"/>
        <end position="202"/>
    </location>
</feature>
<organism evidence="2 3">
    <name type="scientific">Ficus carica</name>
    <name type="common">Common fig</name>
    <dbReference type="NCBI Taxonomy" id="3494"/>
    <lineage>
        <taxon>Eukaryota</taxon>
        <taxon>Viridiplantae</taxon>
        <taxon>Streptophyta</taxon>
        <taxon>Embryophyta</taxon>
        <taxon>Tracheophyta</taxon>
        <taxon>Spermatophyta</taxon>
        <taxon>Magnoliopsida</taxon>
        <taxon>eudicotyledons</taxon>
        <taxon>Gunneridae</taxon>
        <taxon>Pentapetalae</taxon>
        <taxon>rosids</taxon>
        <taxon>fabids</taxon>
        <taxon>Rosales</taxon>
        <taxon>Moraceae</taxon>
        <taxon>Ficeae</taxon>
        <taxon>Ficus</taxon>
    </lineage>
</organism>
<sequence length="272" mass="30371">MRERHLMLVAWMSHPPSLAPLASQGLHNSSPMTGHNKETTPHGLALQAPSLAHLASKGTHHSPPKAGHHWEKTPHASSLGEQASLALLTWLFETSMAGHHIGGMSKYFAIKDQYLDQAWFNTSWPAITRERHLMLLALMSQPLALLTWPSRARMAGHHSRGQDQIGEGSLIILVSQHKHTSNTNPLNSAIEAEQGRREKKEKKTREKFSLGFEYKIIEYEHELSLLSFMHNDLSMHEKTTCLSEEFLIQGAVTVSDLPAILDAILWRVGAAD</sequence>